<evidence type="ECO:0000256" key="1">
    <source>
        <dbReference type="ARBA" id="ARBA00022723"/>
    </source>
</evidence>
<keyword evidence="2 4" id="KW-0863">Zinc-finger</keyword>
<accession>A0A3R7MVE1</accession>
<evidence type="ECO:0000256" key="5">
    <source>
        <dbReference type="SAM" id="MobiDB-lite"/>
    </source>
</evidence>
<dbReference type="Proteomes" id="UP000283509">
    <property type="component" value="Unassembled WGS sequence"/>
</dbReference>
<dbReference type="AlphaFoldDB" id="A0A3R7MVE1"/>
<feature type="region of interest" description="Disordered" evidence="5">
    <location>
        <begin position="409"/>
        <end position="435"/>
    </location>
</feature>
<dbReference type="PROSITE" id="PS50089">
    <property type="entry name" value="ZF_RING_2"/>
    <property type="match status" value="1"/>
</dbReference>
<dbReference type="PANTHER" id="PTHR47156">
    <property type="entry name" value="PROTEIN CBG20824"/>
    <property type="match status" value="1"/>
</dbReference>
<dbReference type="PROSITE" id="PS50119">
    <property type="entry name" value="ZF_BBOX"/>
    <property type="match status" value="1"/>
</dbReference>
<evidence type="ECO:0000313" key="8">
    <source>
        <dbReference type="EMBL" id="ROT70691.1"/>
    </source>
</evidence>
<dbReference type="Gene3D" id="3.30.40.10">
    <property type="entry name" value="Zinc/RING finger domain, C3HC4 (zinc finger)"/>
    <property type="match status" value="1"/>
</dbReference>
<keyword evidence="9" id="KW-1185">Reference proteome</keyword>
<dbReference type="SUPFAM" id="SSF57845">
    <property type="entry name" value="B-box zinc-binding domain"/>
    <property type="match status" value="1"/>
</dbReference>
<dbReference type="EMBL" id="QCYY01002398">
    <property type="protein sequence ID" value="ROT70691.1"/>
    <property type="molecule type" value="Genomic_DNA"/>
</dbReference>
<dbReference type="PANTHER" id="PTHR47156:SF10">
    <property type="entry name" value="E3 UBIQUITIN-PROTEIN LIGASE TRIM-21-RELATED"/>
    <property type="match status" value="1"/>
</dbReference>
<dbReference type="InterPro" id="IPR013083">
    <property type="entry name" value="Znf_RING/FYVE/PHD"/>
</dbReference>
<feature type="domain" description="RING-type" evidence="6">
    <location>
        <begin position="7"/>
        <end position="50"/>
    </location>
</feature>
<proteinExistence type="predicted"/>
<keyword evidence="3" id="KW-0862">Zinc</keyword>
<dbReference type="OrthoDB" id="6105938at2759"/>
<evidence type="ECO:0000256" key="4">
    <source>
        <dbReference type="PROSITE-ProRule" id="PRU00024"/>
    </source>
</evidence>
<evidence type="ECO:0000259" key="6">
    <source>
        <dbReference type="PROSITE" id="PS50089"/>
    </source>
</evidence>
<dbReference type="InterPro" id="IPR001841">
    <property type="entry name" value="Znf_RING"/>
</dbReference>
<organism evidence="8 9">
    <name type="scientific">Penaeus vannamei</name>
    <name type="common">Whiteleg shrimp</name>
    <name type="synonym">Litopenaeus vannamei</name>
    <dbReference type="NCBI Taxonomy" id="6689"/>
    <lineage>
        <taxon>Eukaryota</taxon>
        <taxon>Metazoa</taxon>
        <taxon>Ecdysozoa</taxon>
        <taxon>Arthropoda</taxon>
        <taxon>Crustacea</taxon>
        <taxon>Multicrustacea</taxon>
        <taxon>Malacostraca</taxon>
        <taxon>Eumalacostraca</taxon>
        <taxon>Eucarida</taxon>
        <taxon>Decapoda</taxon>
        <taxon>Dendrobranchiata</taxon>
        <taxon>Penaeoidea</taxon>
        <taxon>Penaeidae</taxon>
        <taxon>Penaeus</taxon>
    </lineage>
</organism>
<dbReference type="PROSITE" id="PS00518">
    <property type="entry name" value="ZF_RING_1"/>
    <property type="match status" value="1"/>
</dbReference>
<dbReference type="InterPro" id="IPR000315">
    <property type="entry name" value="Znf_B-box"/>
</dbReference>
<protein>
    <submittedName>
        <fullName evidence="8">Putative E3 ubiquitin-protein ligase TRIM32</fullName>
    </submittedName>
</protein>
<feature type="domain" description="B box-type" evidence="7">
    <location>
        <begin position="106"/>
        <end position="134"/>
    </location>
</feature>
<evidence type="ECO:0000256" key="3">
    <source>
        <dbReference type="ARBA" id="ARBA00022833"/>
    </source>
</evidence>
<dbReference type="InterPro" id="IPR017907">
    <property type="entry name" value="Znf_RING_CS"/>
</dbReference>
<name>A0A3R7MVE1_PENVA</name>
<dbReference type="GO" id="GO:0008270">
    <property type="term" value="F:zinc ion binding"/>
    <property type="evidence" value="ECO:0007669"/>
    <property type="project" value="UniProtKB-KW"/>
</dbReference>
<reference evidence="8 9" key="2">
    <citation type="submission" date="2019-01" db="EMBL/GenBank/DDBJ databases">
        <title>The decoding of complex shrimp genome reveals the adaptation for benthos swimmer, frequently molting mechanism and breeding impact on genome.</title>
        <authorList>
            <person name="Sun Y."/>
            <person name="Gao Y."/>
            <person name="Yu Y."/>
        </authorList>
    </citation>
    <scope>NUCLEOTIDE SEQUENCE [LARGE SCALE GENOMIC DNA]</scope>
    <source>
        <tissue evidence="8">Muscle</tissue>
    </source>
</reference>
<gene>
    <name evidence="8" type="ORF">C7M84_011013</name>
</gene>
<evidence type="ECO:0000256" key="2">
    <source>
        <dbReference type="ARBA" id="ARBA00022771"/>
    </source>
</evidence>
<dbReference type="InterPro" id="IPR052667">
    <property type="entry name" value="E3_ubiquitin-ligase_RING"/>
</dbReference>
<evidence type="ECO:0000313" key="9">
    <source>
        <dbReference type="Proteomes" id="UP000283509"/>
    </source>
</evidence>
<comment type="caution">
    <text evidence="8">The sequence shown here is derived from an EMBL/GenBank/DDBJ whole genome shotgun (WGS) entry which is preliminary data.</text>
</comment>
<evidence type="ECO:0000259" key="7">
    <source>
        <dbReference type="PROSITE" id="PS50119"/>
    </source>
</evidence>
<reference evidence="8 9" key="1">
    <citation type="submission" date="2018-04" db="EMBL/GenBank/DDBJ databases">
        <authorList>
            <person name="Zhang X."/>
            <person name="Yuan J."/>
            <person name="Li F."/>
            <person name="Xiang J."/>
        </authorList>
    </citation>
    <scope>NUCLEOTIDE SEQUENCE [LARGE SCALE GENOMIC DNA]</scope>
    <source>
        <tissue evidence="8">Muscle</tissue>
    </source>
</reference>
<sequence>MRAALTCSECDSFYSNENRKPKCLQCGHTICSVCASHLIHRSIIGCPKCTEPTRASSVKDLQDNFELLRMLGRLKDVPEASREKTPPLVSPHGSKCSEQGISPTHFCTKCEQWICKACGDADHWSRRHCEVIPVRKALEQMKSKCEADERQASSNLSAALQEISSYQVILLSCINVMRAAHESFGMEETHARDTLDKGKPKLETLKKAVAGFPKDGDPKEALATMRNVKDQCSDIEAWCSTLINNMKFLDDFRKISKTLLTLTAYVHASSDSGKPPPLARITTADGPRYARLIAEDGRVHAYSAQSLSPECGARAIPMESVKALIDSSSALLFLDLFWGGRMQGRVYIRLTGDTVRGRLFQSLCLGDLGHTHKNGGFHRIWWRGDEGSTLGRGLRPYERGPGSYSLRQRGAAGGGRFASPHLQRTRGRPGAKEGTEEAAFGIVEHGLDVVAGAVGQGNVRDIRIADCGVVIQST</sequence>
<keyword evidence="1" id="KW-0479">Metal-binding</keyword>
<dbReference type="SUPFAM" id="SSF57850">
    <property type="entry name" value="RING/U-box"/>
    <property type="match status" value="1"/>
</dbReference>